<reference evidence="1 2" key="1">
    <citation type="submission" date="2011-03" db="EMBL/GenBank/DDBJ databases">
        <title>The Genome Sequence of Gemella haemolysans M341.</title>
        <authorList>
            <consortium name="The Broad Institute Genome Sequencing Platform"/>
            <consortium name="The Broad Institute Genome Sequencing Center for Infectious Disease"/>
            <person name="Earl A."/>
            <person name="Ward D."/>
            <person name="Feldgarden M."/>
            <person name="Gevers D."/>
            <person name="Sibley C.D."/>
            <person name="Field T.R."/>
            <person name="Grinwis M."/>
            <person name="Eshaghurshan C.S."/>
            <person name="Surette M.G."/>
            <person name="Young S.K."/>
            <person name="Zeng Q."/>
            <person name="Gargeya S."/>
            <person name="Fitzgerald M."/>
            <person name="Haas B."/>
            <person name="Abouelleil A."/>
            <person name="Alvarado L."/>
            <person name="Arachchi H.M."/>
            <person name="Berlin A."/>
            <person name="Brown A."/>
            <person name="Chapman S.B."/>
            <person name="Chen Z."/>
            <person name="Dunbar C."/>
            <person name="Freedman E."/>
            <person name="Gearin G."/>
            <person name="Gellesch M."/>
            <person name="Goldberg J."/>
            <person name="Griggs A."/>
            <person name="Gujja S."/>
            <person name="Heilman E.R."/>
            <person name="Heiman D."/>
            <person name="Howarth C."/>
            <person name="Larson L."/>
            <person name="Lui A."/>
            <person name="MacDonald P.J.P."/>
            <person name="Mehta T."/>
            <person name="Montmayeur A."/>
            <person name="Murphy C."/>
            <person name="Neiman D."/>
            <person name="Pearson M."/>
            <person name="Priest M."/>
            <person name="Roberts A."/>
            <person name="Saif S."/>
            <person name="Shea T."/>
            <person name="Shenoy N."/>
            <person name="Sisk P."/>
            <person name="Stolte C."/>
            <person name="Sykes S."/>
            <person name="White J."/>
            <person name="Yandava C."/>
            <person name="Wortman J."/>
            <person name="Nusbaum C."/>
            <person name="Birren B."/>
        </authorList>
    </citation>
    <scope>NUCLEOTIDE SEQUENCE [LARGE SCALE GENOMIC DNA]</scope>
    <source>
        <strain evidence="1 2">M341</strain>
    </source>
</reference>
<comment type="caution">
    <text evidence="1">The sequence shown here is derived from an EMBL/GenBank/DDBJ whole genome shotgun (WGS) entry which is preliminary data.</text>
</comment>
<proteinExistence type="predicted"/>
<dbReference type="RefSeq" id="WP_003147944.1">
    <property type="nucleotide sequence ID" value="NZ_GL883586.1"/>
</dbReference>
<evidence type="ECO:0000313" key="1">
    <source>
        <dbReference type="EMBL" id="EGF86123.1"/>
    </source>
</evidence>
<gene>
    <name evidence="1" type="ORF">HMPREF0428_01771</name>
</gene>
<name>A0AA87B685_9BACL</name>
<evidence type="ECO:0000313" key="2">
    <source>
        <dbReference type="Proteomes" id="UP000004773"/>
    </source>
</evidence>
<sequence length="48" mass="5690">MDNINNVEEMTDKQFMEYKETLLKLALEKLESSATLEEDKNKIEKLIK</sequence>
<organism evidence="1 2">
    <name type="scientific">Gemella haemolysans M341</name>
    <dbReference type="NCBI Taxonomy" id="562981"/>
    <lineage>
        <taxon>Bacteria</taxon>
        <taxon>Bacillati</taxon>
        <taxon>Bacillota</taxon>
        <taxon>Bacilli</taxon>
        <taxon>Bacillales</taxon>
        <taxon>Gemellaceae</taxon>
        <taxon>Gemella</taxon>
    </lineage>
</organism>
<dbReference type="Proteomes" id="UP000004773">
    <property type="component" value="Unassembled WGS sequence"/>
</dbReference>
<accession>A0AA87B685</accession>
<dbReference type="EMBL" id="ACRO01000045">
    <property type="protein sequence ID" value="EGF86123.1"/>
    <property type="molecule type" value="Genomic_DNA"/>
</dbReference>
<dbReference type="AlphaFoldDB" id="A0AA87B685"/>
<protein>
    <submittedName>
        <fullName evidence="1">Uncharacterized protein</fullName>
    </submittedName>
</protein>